<dbReference type="EMBL" id="HBFB01019047">
    <property type="protein sequence ID" value="CAD8682448.1"/>
    <property type="molecule type" value="Transcribed_RNA"/>
</dbReference>
<gene>
    <name evidence="2" type="ORF">CLEI1391_LOCUS10687</name>
</gene>
<accession>A0A7S0RN21</accession>
<evidence type="ECO:0000256" key="1">
    <source>
        <dbReference type="SAM" id="MobiDB-lite"/>
    </source>
</evidence>
<feature type="region of interest" description="Disordered" evidence="1">
    <location>
        <begin position="282"/>
        <end position="318"/>
    </location>
</feature>
<protein>
    <submittedName>
        <fullName evidence="2">Uncharacterized protein</fullName>
    </submittedName>
</protein>
<reference evidence="2" key="1">
    <citation type="submission" date="2021-01" db="EMBL/GenBank/DDBJ databases">
        <authorList>
            <person name="Corre E."/>
            <person name="Pelletier E."/>
            <person name="Niang G."/>
            <person name="Scheremetjew M."/>
            <person name="Finn R."/>
            <person name="Kale V."/>
            <person name="Holt S."/>
            <person name="Cochrane G."/>
            <person name="Meng A."/>
            <person name="Brown T."/>
            <person name="Cohen L."/>
        </authorList>
    </citation>
    <scope>NUCLEOTIDE SEQUENCE</scope>
    <source>
        <strain evidence="2">SAG 11-49</strain>
    </source>
</reference>
<evidence type="ECO:0000313" key="2">
    <source>
        <dbReference type="EMBL" id="CAD8682448.1"/>
    </source>
</evidence>
<dbReference type="AlphaFoldDB" id="A0A7S0RN21"/>
<proteinExistence type="predicted"/>
<feature type="compositionally biased region" description="Low complexity" evidence="1">
    <location>
        <begin position="284"/>
        <end position="301"/>
    </location>
</feature>
<organism evidence="2">
    <name type="scientific">Chlamydomonas leiostraca</name>
    <dbReference type="NCBI Taxonomy" id="1034604"/>
    <lineage>
        <taxon>Eukaryota</taxon>
        <taxon>Viridiplantae</taxon>
        <taxon>Chlorophyta</taxon>
        <taxon>core chlorophytes</taxon>
        <taxon>Chlorophyceae</taxon>
        <taxon>CS clade</taxon>
        <taxon>Chlamydomonadales</taxon>
        <taxon>Chlamydomonadaceae</taxon>
        <taxon>Chlamydomonas</taxon>
    </lineage>
</organism>
<name>A0A7S0RN21_9CHLO</name>
<sequence>MGWESEACAFHCSPVIASALQATAATAPRTLCRAWELWMHMLEQQAKAEGLVNAQGQTCLTGLVKVKGLDEVLPQWLLQRSSLDSYLLVGSDDQVYLDTSTARSTSKRGPSRRELADTLHAMEAALSTPEASHAATSGFLMLQPPLPTQLLAVADARTMLALSRTCRALRCAAYELIRREQCAWLQMTGRSHDAADSHAALHDAAESGTHTGLQHHSHRYRYVPLQPTPAAIKDRLHSLWPEQRRWLRKLSLLHGSPEAAMLQHRAWEMQQLAVSMQRLTMKAGPSNGAGSSHSSSSSGSGSSSGRGGRADPGISVINQQSSSDTIVQSIELRPMACDCAVTFGPKYALQDPITALLHSVPPEISQLQKVSLLDAADEDEGYPRLCELSIVGASQVQGVVQWLQIRARVLLNEQRAAGVAGEDRDLQVAMQLLGVARGAAEQGHVLCLLQTRW</sequence>